<keyword evidence="3" id="KW-1185">Reference proteome</keyword>
<evidence type="ECO:0000256" key="1">
    <source>
        <dbReference type="SAM" id="MobiDB-lite"/>
    </source>
</evidence>
<feature type="region of interest" description="Disordered" evidence="1">
    <location>
        <begin position="1"/>
        <end position="50"/>
    </location>
</feature>
<reference evidence="2 3" key="1">
    <citation type="journal article" date="2019" name="New Phytol.">
        <title>Comparative genomics reveals unique wood-decay strategies and fruiting body development in the Schizophyllaceae.</title>
        <authorList>
            <person name="Almasi E."/>
            <person name="Sahu N."/>
            <person name="Krizsan K."/>
            <person name="Balint B."/>
            <person name="Kovacs G.M."/>
            <person name="Kiss B."/>
            <person name="Cseklye J."/>
            <person name="Drula E."/>
            <person name="Henrissat B."/>
            <person name="Nagy I."/>
            <person name="Chovatia M."/>
            <person name="Adam C."/>
            <person name="LaButti K."/>
            <person name="Lipzen A."/>
            <person name="Riley R."/>
            <person name="Grigoriev I.V."/>
            <person name="Nagy L.G."/>
        </authorList>
    </citation>
    <scope>NUCLEOTIDE SEQUENCE [LARGE SCALE GENOMIC DNA]</scope>
    <source>
        <strain evidence="2 3">NL-1724</strain>
    </source>
</reference>
<evidence type="ECO:0000313" key="2">
    <source>
        <dbReference type="EMBL" id="TRM60130.1"/>
    </source>
</evidence>
<name>A0A550C5S2_9AGAR</name>
<feature type="compositionally biased region" description="Basic and acidic residues" evidence="1">
    <location>
        <begin position="447"/>
        <end position="457"/>
    </location>
</feature>
<feature type="region of interest" description="Disordered" evidence="1">
    <location>
        <begin position="63"/>
        <end position="114"/>
    </location>
</feature>
<dbReference type="PANTHER" id="PTHR28265">
    <property type="entry name" value="MAINTENANCE OF TELOMERE CAPPING PROTEIN 1"/>
    <property type="match status" value="1"/>
</dbReference>
<feature type="compositionally biased region" description="Low complexity" evidence="1">
    <location>
        <begin position="29"/>
        <end position="44"/>
    </location>
</feature>
<proteinExistence type="predicted"/>
<feature type="region of interest" description="Disordered" evidence="1">
    <location>
        <begin position="433"/>
        <end position="457"/>
    </location>
</feature>
<evidence type="ECO:0000313" key="3">
    <source>
        <dbReference type="Proteomes" id="UP000320762"/>
    </source>
</evidence>
<dbReference type="AlphaFoldDB" id="A0A550C5S2"/>
<dbReference type="Proteomes" id="UP000320762">
    <property type="component" value="Unassembled WGS sequence"/>
</dbReference>
<dbReference type="EMBL" id="VDMD01000023">
    <property type="protein sequence ID" value="TRM60130.1"/>
    <property type="molecule type" value="Genomic_DNA"/>
</dbReference>
<accession>A0A550C5S2</accession>
<dbReference type="Pfam" id="PF10310">
    <property type="entry name" value="DUF5427"/>
    <property type="match status" value="1"/>
</dbReference>
<feature type="compositionally biased region" description="Polar residues" evidence="1">
    <location>
        <begin position="75"/>
        <end position="88"/>
    </location>
</feature>
<dbReference type="STRING" id="97359.A0A550C5S2"/>
<gene>
    <name evidence="2" type="ORF">BD626DRAFT_505609</name>
</gene>
<sequence>MTTKSKSKQEEALQFLDDLDNIAPPPPETSSGASAPPAPATGAKPGEGEAEFLAFIDEITQKSAEPVAPVKTRSPAATLSRSGTPTVRKSTERLKLSSQGRATPPAPAAAEKAAAASETAAAAAGAGGSGGWGWSAWNSGAVWNALQQARDVVEEQAKNLPKNEQARKWGEGVLEYAKKADLPVDINKLGADFKRVGLSTLTDLLNVVAPPIAEHEVIRVWLSHDLKGYDGIQSLVYRALARILEQVEGGELIVNSGKEIRPKDPTPGEEDLRDLALVDGYEAALKLSQANLEELVKLSDPASSQPATQSGVTIPTTYSDVYLRVQAYTTTRHLPTQIIASSSQATPSAPAIHQDVHFLLHLTDPSHSLTHTTVTQAVPLDWIDLWNGNADKYDWVEDLMAEALRIGVEVLGQGYVVQRMGWAEDNKGVAALDEGHAQRVPSESSEDAVKVDREEAA</sequence>
<dbReference type="OrthoDB" id="5594977at2759"/>
<organism evidence="2 3">
    <name type="scientific">Schizophyllum amplum</name>
    <dbReference type="NCBI Taxonomy" id="97359"/>
    <lineage>
        <taxon>Eukaryota</taxon>
        <taxon>Fungi</taxon>
        <taxon>Dikarya</taxon>
        <taxon>Basidiomycota</taxon>
        <taxon>Agaricomycotina</taxon>
        <taxon>Agaricomycetes</taxon>
        <taxon>Agaricomycetidae</taxon>
        <taxon>Agaricales</taxon>
        <taxon>Schizophyllaceae</taxon>
        <taxon>Schizophyllum</taxon>
    </lineage>
</organism>
<protein>
    <submittedName>
        <fullName evidence="2">Maintenance of telomere capping protein 1</fullName>
    </submittedName>
</protein>
<dbReference type="PANTHER" id="PTHR28265:SF1">
    <property type="entry name" value="MAINTENANCE OF TELOMERE CAPPING PROTEIN 1"/>
    <property type="match status" value="1"/>
</dbReference>
<comment type="caution">
    <text evidence="2">The sequence shown here is derived from an EMBL/GenBank/DDBJ whole genome shotgun (WGS) entry which is preliminary data.</text>
</comment>
<dbReference type="InterPro" id="IPR018814">
    <property type="entry name" value="DUF5427"/>
</dbReference>